<sequence length="489" mass="50560">MKIRTPSPDAISHLHALIGEAGPPADGVAPRYLAEPRDRYHGRAATVLRPRDTGEVAAIVGYCQGAGIGVIPYSGGTGLVGGQLVEDGPLPVILSLERMDRIRSVSAEDNAMVVEAGAILADVQAAAAEANRLFPLSLAAEGSARIGGNLATNAGGVQVLRYGTARELCLGIEAVLPDGSVHHGLKLLRKDNTGYDLRHLLIGAEGTLGVITAAALKLFPRPAETLTAMIAVPDPAAAVALLGRLRDRLGDGISGFELIGRLGLRFLAEHFPERRDPLESDPEWRVLMEIGAPPETGLAARAEAALAEAFEAGLATDGVLASSQAQAQAMWAIRETIPEANRLVGAIASHDIAVPIGSIAEFIERGRAAIAAVDPALRINCFGHIGDGNLHYNLFPPEGATKADFVHRREAGTAALHELAVSLGGTYSAEHGIGRAKLADLQRFGDPAKLAAMRAIKQALDPAGVMNPGAVLPAAVPDAPAEAGGAAAG</sequence>
<protein>
    <submittedName>
        <fullName evidence="5">FAD-binding oxidoreductase</fullName>
    </submittedName>
</protein>
<reference evidence="5 6" key="1">
    <citation type="submission" date="2023-04" db="EMBL/GenBank/DDBJ databases">
        <title>Marinoamorphus aggregata gen. nov., sp. Nov., isolate from tissue of brittle star Ophioplocus japonicus.</title>
        <authorList>
            <person name="Kawano K."/>
            <person name="Sawayama S."/>
            <person name="Nakagawa S."/>
        </authorList>
    </citation>
    <scope>NUCLEOTIDE SEQUENCE [LARGE SCALE GENOMIC DNA]</scope>
    <source>
        <strain evidence="5 6">NKW23</strain>
    </source>
</reference>
<proteinExistence type="inferred from homology"/>
<dbReference type="PROSITE" id="PS51387">
    <property type="entry name" value="FAD_PCMH"/>
    <property type="match status" value="1"/>
</dbReference>
<feature type="domain" description="FAD-binding PCMH-type" evidence="4">
    <location>
        <begin position="40"/>
        <end position="221"/>
    </location>
</feature>
<dbReference type="InterPro" id="IPR016167">
    <property type="entry name" value="FAD-bd_PCMH_sub1"/>
</dbReference>
<dbReference type="SUPFAM" id="SSF56176">
    <property type="entry name" value="FAD-binding/transporter-associated domain-like"/>
    <property type="match status" value="1"/>
</dbReference>
<dbReference type="EMBL" id="BSYI01000003">
    <property type="protein sequence ID" value="GMG81279.1"/>
    <property type="molecule type" value="Genomic_DNA"/>
</dbReference>
<evidence type="ECO:0000256" key="3">
    <source>
        <dbReference type="ARBA" id="ARBA00022827"/>
    </source>
</evidence>
<dbReference type="InterPro" id="IPR051264">
    <property type="entry name" value="FAD-oxidored/transferase_4"/>
</dbReference>
<dbReference type="InterPro" id="IPR036318">
    <property type="entry name" value="FAD-bd_PCMH-like_sf"/>
</dbReference>
<dbReference type="InterPro" id="IPR006094">
    <property type="entry name" value="Oxid_FAD_bind_N"/>
</dbReference>
<name>A0ABQ6LGS1_9RHOB</name>
<keyword evidence="3" id="KW-0274">FAD</keyword>
<dbReference type="Pfam" id="PF01565">
    <property type="entry name" value="FAD_binding_4"/>
    <property type="match status" value="1"/>
</dbReference>
<dbReference type="InterPro" id="IPR016171">
    <property type="entry name" value="Vanillyl_alc_oxidase_C-sub2"/>
</dbReference>
<dbReference type="InterPro" id="IPR016169">
    <property type="entry name" value="FAD-bd_PCMH_sub2"/>
</dbReference>
<organism evidence="5 6">
    <name type="scientific">Paralimibaculum aggregatum</name>
    <dbReference type="NCBI Taxonomy" id="3036245"/>
    <lineage>
        <taxon>Bacteria</taxon>
        <taxon>Pseudomonadati</taxon>
        <taxon>Pseudomonadota</taxon>
        <taxon>Alphaproteobacteria</taxon>
        <taxon>Rhodobacterales</taxon>
        <taxon>Paracoccaceae</taxon>
        <taxon>Paralimibaculum</taxon>
    </lineage>
</organism>
<keyword evidence="2" id="KW-0285">Flavoprotein</keyword>
<evidence type="ECO:0000256" key="1">
    <source>
        <dbReference type="ARBA" id="ARBA00008000"/>
    </source>
</evidence>
<dbReference type="SUPFAM" id="SSF55103">
    <property type="entry name" value="FAD-linked oxidases, C-terminal domain"/>
    <property type="match status" value="1"/>
</dbReference>
<dbReference type="InterPro" id="IPR004113">
    <property type="entry name" value="FAD-bd_oxidored_4_C"/>
</dbReference>
<dbReference type="Gene3D" id="3.30.43.10">
    <property type="entry name" value="Uridine Diphospho-n-acetylenolpyruvylglucosamine Reductase, domain 2"/>
    <property type="match status" value="1"/>
</dbReference>
<evidence type="ECO:0000313" key="5">
    <source>
        <dbReference type="EMBL" id="GMG81279.1"/>
    </source>
</evidence>
<dbReference type="Gene3D" id="1.10.45.10">
    <property type="entry name" value="Vanillyl-alcohol Oxidase, Chain A, domain 4"/>
    <property type="match status" value="1"/>
</dbReference>
<dbReference type="Gene3D" id="3.30.465.10">
    <property type="match status" value="1"/>
</dbReference>
<evidence type="ECO:0000256" key="2">
    <source>
        <dbReference type="ARBA" id="ARBA00022630"/>
    </source>
</evidence>
<evidence type="ECO:0000259" key="4">
    <source>
        <dbReference type="PROSITE" id="PS51387"/>
    </source>
</evidence>
<dbReference type="Pfam" id="PF02913">
    <property type="entry name" value="FAD-oxidase_C"/>
    <property type="match status" value="1"/>
</dbReference>
<dbReference type="PANTHER" id="PTHR43716:SF2">
    <property type="entry name" value="BLL6224 PROTEIN"/>
    <property type="match status" value="1"/>
</dbReference>
<dbReference type="PANTHER" id="PTHR43716">
    <property type="entry name" value="D-2-HYDROXYGLUTARATE DEHYDROGENASE, MITOCHONDRIAL"/>
    <property type="match status" value="1"/>
</dbReference>
<dbReference type="RefSeq" id="WP_285669945.1">
    <property type="nucleotide sequence ID" value="NZ_BSYI01000003.1"/>
</dbReference>
<comment type="caution">
    <text evidence="5">The sequence shown here is derived from an EMBL/GenBank/DDBJ whole genome shotgun (WGS) entry which is preliminary data.</text>
</comment>
<keyword evidence="6" id="KW-1185">Reference proteome</keyword>
<comment type="similarity">
    <text evidence="1">Belongs to the FAD-binding oxidoreductase/transferase type 4 family.</text>
</comment>
<gene>
    <name evidence="5" type="ORF">LNKW23_04920</name>
</gene>
<accession>A0ABQ6LGS1</accession>
<dbReference type="Gene3D" id="3.30.70.2740">
    <property type="match status" value="1"/>
</dbReference>
<dbReference type="Gene3D" id="3.30.70.2190">
    <property type="match status" value="1"/>
</dbReference>
<dbReference type="InterPro" id="IPR016166">
    <property type="entry name" value="FAD-bd_PCMH"/>
</dbReference>
<dbReference type="InterPro" id="IPR016164">
    <property type="entry name" value="FAD-linked_Oxase-like_C"/>
</dbReference>
<dbReference type="Proteomes" id="UP001239909">
    <property type="component" value="Unassembled WGS sequence"/>
</dbReference>
<evidence type="ECO:0000313" key="6">
    <source>
        <dbReference type="Proteomes" id="UP001239909"/>
    </source>
</evidence>